<organism evidence="2">
    <name type="scientific">Prorocentrum micans</name>
    <name type="common">Red tide dinoflagellate</name>
    <dbReference type="NCBI Taxonomy" id="2945"/>
    <lineage>
        <taxon>Eukaryota</taxon>
        <taxon>Sar</taxon>
        <taxon>Alveolata</taxon>
        <taxon>Dinophyceae</taxon>
        <taxon>Prorocentrales</taxon>
        <taxon>Prorocentraceae</taxon>
        <taxon>Prorocentrum</taxon>
    </lineage>
</organism>
<dbReference type="EMBL" id="HBHN01015037">
    <property type="protein sequence ID" value="CAD9726374.1"/>
    <property type="molecule type" value="Transcribed_RNA"/>
</dbReference>
<dbReference type="AlphaFoldDB" id="A0A7S2X5U0"/>
<evidence type="ECO:0000313" key="2">
    <source>
        <dbReference type="EMBL" id="CAD9726374.1"/>
    </source>
</evidence>
<feature type="transmembrane region" description="Helical" evidence="1">
    <location>
        <begin position="15"/>
        <end position="35"/>
    </location>
</feature>
<keyword evidence="1" id="KW-1133">Transmembrane helix</keyword>
<evidence type="ECO:0000256" key="1">
    <source>
        <dbReference type="SAM" id="Phobius"/>
    </source>
</evidence>
<reference evidence="2" key="1">
    <citation type="submission" date="2021-01" db="EMBL/GenBank/DDBJ databases">
        <authorList>
            <person name="Corre E."/>
            <person name="Pelletier E."/>
            <person name="Niang G."/>
            <person name="Scheremetjew M."/>
            <person name="Finn R."/>
            <person name="Kale V."/>
            <person name="Holt S."/>
            <person name="Cochrane G."/>
            <person name="Meng A."/>
            <person name="Brown T."/>
            <person name="Cohen L."/>
        </authorList>
    </citation>
    <scope>NUCLEOTIDE SEQUENCE</scope>
    <source>
        <strain evidence="2">CCCM 845</strain>
    </source>
</reference>
<proteinExistence type="predicted"/>
<gene>
    <name evidence="2" type="ORF">PMIC02512_LOCUS3809</name>
</gene>
<sequence length="111" mass="11889">MLLNPAHPSCNCGGVRAGIITLRMAGVRLLAAAFVGKKKKKKKNTVMPLRSERSVAILAQEYGSSCSAADRGVRRRRCSSIRRIPHATAAGSARASSPCGWPECAFLLPRL</sequence>
<keyword evidence="1" id="KW-0812">Transmembrane</keyword>
<accession>A0A7S2X5U0</accession>
<protein>
    <submittedName>
        <fullName evidence="2">Uncharacterized protein</fullName>
    </submittedName>
</protein>
<name>A0A7S2X5U0_PROMC</name>
<keyword evidence="1" id="KW-0472">Membrane</keyword>